<evidence type="ECO:0000313" key="2">
    <source>
        <dbReference type="Proteomes" id="UP000814033"/>
    </source>
</evidence>
<comment type="caution">
    <text evidence="1">The sequence shown here is derived from an EMBL/GenBank/DDBJ whole genome shotgun (WGS) entry which is preliminary data.</text>
</comment>
<proteinExistence type="predicted"/>
<gene>
    <name evidence="1" type="ORF">FA95DRAFT_1594196</name>
</gene>
<name>A0ACB8S2L3_9AGAM</name>
<sequence>MPALEKYPPMGRLRMRHPQAETTEGPDKKCLGRCQLIQQYLKQKTGKMRSRKQISSRLQRLRRIYQGEAKMMALLREERLSDMSGTMQADRETTPTQGSVDSSRRSSPTPLINIQPAEDNPVHADELVLPPILDYPAASENLSNACLSMHPPSMSRRRLEANLPTLHRQVQLPPLPQFLDHQPSANTPAYTYPPPARMPVYRRVGISSSSNPCTPVDQIAHTPDAPPELSRLDRRILSHPRHLDADSRYFLPQPQPYVPPGHQYHEHVLRQRGSSFYAARSPIDSYDSPPITPLEGHAGPSSNTLASRGSFDDLLHPENAQYPSRLAPSLARRLSYSQVTHKITAVHSVHSDAPSPAIEGNFYTLSLDSLDSPVALRPFFTPAWSTSSSNSSFGSQESLYTMPPEDDDDGVRVKQEQGD</sequence>
<reference evidence="1" key="1">
    <citation type="submission" date="2021-02" db="EMBL/GenBank/DDBJ databases">
        <authorList>
            <consortium name="DOE Joint Genome Institute"/>
            <person name="Ahrendt S."/>
            <person name="Looney B.P."/>
            <person name="Miyauchi S."/>
            <person name="Morin E."/>
            <person name="Drula E."/>
            <person name="Courty P.E."/>
            <person name="Chicoki N."/>
            <person name="Fauchery L."/>
            <person name="Kohler A."/>
            <person name="Kuo A."/>
            <person name="Labutti K."/>
            <person name="Pangilinan J."/>
            <person name="Lipzen A."/>
            <person name="Riley R."/>
            <person name="Andreopoulos W."/>
            <person name="He G."/>
            <person name="Johnson J."/>
            <person name="Barry K.W."/>
            <person name="Grigoriev I.V."/>
            <person name="Nagy L."/>
            <person name="Hibbett D."/>
            <person name="Henrissat B."/>
            <person name="Matheny P.B."/>
            <person name="Labbe J."/>
            <person name="Martin F."/>
        </authorList>
    </citation>
    <scope>NUCLEOTIDE SEQUENCE</scope>
    <source>
        <strain evidence="1">FP105234-sp</strain>
    </source>
</reference>
<dbReference type="Proteomes" id="UP000814033">
    <property type="component" value="Unassembled WGS sequence"/>
</dbReference>
<keyword evidence="2" id="KW-1185">Reference proteome</keyword>
<protein>
    <submittedName>
        <fullName evidence="1">Uncharacterized protein</fullName>
    </submittedName>
</protein>
<evidence type="ECO:0000313" key="1">
    <source>
        <dbReference type="EMBL" id="KAI0050063.1"/>
    </source>
</evidence>
<accession>A0ACB8S2L3</accession>
<organism evidence="1 2">
    <name type="scientific">Auriscalpium vulgare</name>
    <dbReference type="NCBI Taxonomy" id="40419"/>
    <lineage>
        <taxon>Eukaryota</taxon>
        <taxon>Fungi</taxon>
        <taxon>Dikarya</taxon>
        <taxon>Basidiomycota</taxon>
        <taxon>Agaricomycotina</taxon>
        <taxon>Agaricomycetes</taxon>
        <taxon>Russulales</taxon>
        <taxon>Auriscalpiaceae</taxon>
        <taxon>Auriscalpium</taxon>
    </lineage>
</organism>
<dbReference type="EMBL" id="MU275866">
    <property type="protein sequence ID" value="KAI0050063.1"/>
    <property type="molecule type" value="Genomic_DNA"/>
</dbReference>
<reference evidence="1" key="2">
    <citation type="journal article" date="2022" name="New Phytol.">
        <title>Evolutionary transition to the ectomycorrhizal habit in the genomes of a hyperdiverse lineage of mushroom-forming fungi.</title>
        <authorList>
            <person name="Looney B."/>
            <person name="Miyauchi S."/>
            <person name="Morin E."/>
            <person name="Drula E."/>
            <person name="Courty P.E."/>
            <person name="Kohler A."/>
            <person name="Kuo A."/>
            <person name="LaButti K."/>
            <person name="Pangilinan J."/>
            <person name="Lipzen A."/>
            <person name="Riley R."/>
            <person name="Andreopoulos W."/>
            <person name="He G."/>
            <person name="Johnson J."/>
            <person name="Nolan M."/>
            <person name="Tritt A."/>
            <person name="Barry K.W."/>
            <person name="Grigoriev I.V."/>
            <person name="Nagy L.G."/>
            <person name="Hibbett D."/>
            <person name="Henrissat B."/>
            <person name="Matheny P.B."/>
            <person name="Labbe J."/>
            <person name="Martin F.M."/>
        </authorList>
    </citation>
    <scope>NUCLEOTIDE SEQUENCE</scope>
    <source>
        <strain evidence="1">FP105234-sp</strain>
    </source>
</reference>